<dbReference type="InterPro" id="IPR031312">
    <property type="entry name" value="Na/sul_symport_CS"/>
</dbReference>
<gene>
    <name evidence="9" type="ORF">CK503_12370</name>
</gene>
<evidence type="ECO:0000259" key="8">
    <source>
        <dbReference type="PROSITE" id="PS51202"/>
    </source>
</evidence>
<dbReference type="GO" id="GO:0008324">
    <property type="term" value="F:monoatomic cation transmembrane transporter activity"/>
    <property type="evidence" value="ECO:0007669"/>
    <property type="project" value="InterPro"/>
</dbReference>
<organism evidence="9 10">
    <name type="scientific">Fodinibius salipaludis</name>
    <dbReference type="NCBI Taxonomy" id="2032627"/>
    <lineage>
        <taxon>Bacteria</taxon>
        <taxon>Pseudomonadati</taxon>
        <taxon>Balneolota</taxon>
        <taxon>Balneolia</taxon>
        <taxon>Balneolales</taxon>
        <taxon>Balneolaceae</taxon>
        <taxon>Fodinibius</taxon>
    </lineage>
</organism>
<keyword evidence="2" id="KW-0813">Transport</keyword>
<dbReference type="RefSeq" id="WP_095607140.1">
    <property type="nucleotide sequence ID" value="NZ_NSKE01000009.1"/>
</dbReference>
<feature type="transmembrane region" description="Helical" evidence="7">
    <location>
        <begin position="135"/>
        <end position="159"/>
    </location>
</feature>
<dbReference type="InterPro" id="IPR036721">
    <property type="entry name" value="RCK_C_sf"/>
</dbReference>
<dbReference type="InterPro" id="IPR051679">
    <property type="entry name" value="DASS-Related_Transporters"/>
</dbReference>
<evidence type="ECO:0000313" key="9">
    <source>
        <dbReference type="EMBL" id="PAU93213.1"/>
    </source>
</evidence>
<comment type="caution">
    <text evidence="9">The sequence shown here is derived from an EMBL/GenBank/DDBJ whole genome shotgun (WGS) entry which is preliminary data.</text>
</comment>
<dbReference type="InterPro" id="IPR004680">
    <property type="entry name" value="Cit_transptr-like_dom"/>
</dbReference>
<feature type="transmembrane region" description="Helical" evidence="7">
    <location>
        <begin position="179"/>
        <end position="197"/>
    </location>
</feature>
<reference evidence="9 10" key="1">
    <citation type="submission" date="2017-08" db="EMBL/GenBank/DDBJ databases">
        <title>Aliifodinibius alkalisoli sp. nov., isolated from saline alkaline soil.</title>
        <authorList>
            <person name="Liu D."/>
            <person name="Zhang G."/>
        </authorList>
    </citation>
    <scope>NUCLEOTIDE SEQUENCE [LARGE SCALE GENOMIC DNA]</scope>
    <source>
        <strain evidence="9 10">WN023</strain>
    </source>
</reference>
<dbReference type="Gene3D" id="3.30.70.1450">
    <property type="entry name" value="Regulator of K+ conductance, C-terminal domain"/>
    <property type="match status" value="2"/>
</dbReference>
<evidence type="ECO:0000256" key="1">
    <source>
        <dbReference type="ARBA" id="ARBA00004141"/>
    </source>
</evidence>
<dbReference type="PANTHER" id="PTHR43652">
    <property type="entry name" value="BASIC AMINO ACID ANTIPORTER YFCC-RELATED"/>
    <property type="match status" value="1"/>
</dbReference>
<keyword evidence="5 7" id="KW-1133">Transmembrane helix</keyword>
<dbReference type="EMBL" id="NSKE01000009">
    <property type="protein sequence ID" value="PAU93213.1"/>
    <property type="molecule type" value="Genomic_DNA"/>
</dbReference>
<dbReference type="SUPFAM" id="SSF116726">
    <property type="entry name" value="TrkA C-terminal domain-like"/>
    <property type="match status" value="2"/>
</dbReference>
<dbReference type="GO" id="GO:0005886">
    <property type="term" value="C:plasma membrane"/>
    <property type="evidence" value="ECO:0007669"/>
    <property type="project" value="TreeGrafter"/>
</dbReference>
<name>A0A2A2G8Q5_9BACT</name>
<dbReference type="PROSITE" id="PS01271">
    <property type="entry name" value="NA_SULFATE"/>
    <property type="match status" value="1"/>
</dbReference>
<protein>
    <submittedName>
        <fullName evidence="9">SLC13 family permease</fullName>
    </submittedName>
</protein>
<evidence type="ECO:0000256" key="5">
    <source>
        <dbReference type="ARBA" id="ARBA00022989"/>
    </source>
</evidence>
<evidence type="ECO:0000256" key="3">
    <source>
        <dbReference type="ARBA" id="ARBA00022692"/>
    </source>
</evidence>
<keyword evidence="3 7" id="KW-0812">Transmembrane</keyword>
<feature type="transmembrane region" description="Helical" evidence="7">
    <location>
        <begin position="447"/>
        <end position="465"/>
    </location>
</feature>
<evidence type="ECO:0000256" key="7">
    <source>
        <dbReference type="SAM" id="Phobius"/>
    </source>
</evidence>
<feature type="domain" description="RCK C-terminal" evidence="8">
    <location>
        <begin position="206"/>
        <end position="290"/>
    </location>
</feature>
<dbReference type="AlphaFoldDB" id="A0A2A2G8Q5"/>
<keyword evidence="10" id="KW-1185">Reference proteome</keyword>
<dbReference type="Pfam" id="PF02080">
    <property type="entry name" value="TrkA_C"/>
    <property type="match status" value="2"/>
</dbReference>
<keyword evidence="6 7" id="KW-0472">Membrane</keyword>
<dbReference type="Proteomes" id="UP000218831">
    <property type="component" value="Unassembled WGS sequence"/>
</dbReference>
<dbReference type="InterPro" id="IPR006037">
    <property type="entry name" value="RCK_C"/>
</dbReference>
<evidence type="ECO:0000313" key="10">
    <source>
        <dbReference type="Proteomes" id="UP000218831"/>
    </source>
</evidence>
<feature type="transmembrane region" description="Helical" evidence="7">
    <location>
        <begin position="524"/>
        <end position="547"/>
    </location>
</feature>
<feature type="transmembrane region" description="Helical" evidence="7">
    <location>
        <begin position="485"/>
        <end position="512"/>
    </location>
</feature>
<feature type="transmembrane region" description="Helical" evidence="7">
    <location>
        <begin position="567"/>
        <end position="587"/>
    </location>
</feature>
<dbReference type="PROSITE" id="PS51202">
    <property type="entry name" value="RCK_C"/>
    <property type="match status" value="2"/>
</dbReference>
<evidence type="ECO:0000256" key="6">
    <source>
        <dbReference type="ARBA" id="ARBA00023136"/>
    </source>
</evidence>
<accession>A0A2A2G8Q5</accession>
<proteinExistence type="predicted"/>
<evidence type="ECO:0000256" key="2">
    <source>
        <dbReference type="ARBA" id="ARBA00022448"/>
    </source>
</evidence>
<sequence length="589" mass="63227">MTFAGWTVIATILLCLTLLITTRLSVDVVFIGGLTILIVSQVVPAEEALVGFSNQGMLTVAALYVVAAGMKETGAIHFVVNKIIGQVKSIRGAQVRIMAPVMVVSAFLNNTPVVASFIPALEDWGRKNQIAVSKILIPLSYAAILGGTCTLIGTSTNLIVNGLLIEEASTDTIGIFEPGLIGVPAAIVGFIYLTVFAKKLLPDRGSGFDTFKDPREYTIEMIIEDDSPLPGKTVEEAGLRHLPGLYLVEIYRQDHIIAAVDPEQKLKGGDRLIFTGVVDSIVDLQQIKGLKPATDQIFKLNAPRRERLMIEAVVSPSHPVNGTTIKKGRFRNIYDAVVLAVSRNGERIKEKVGDIRLKTGDTLLLEAHPNFLEQFKNSSDYYLTSGISDSSPPNYEKSGMAWGVLGVMVATVALGWLSMFQASFLAAGLMVATGCCRAATAKDYIDWSVLLVIAASLGLGSALQYTGGATVLAEEFLGYTEGSPYLALAGVYLATWLLTEMVTNNAAAVLIFPIAISLAGSFGVSYMPFVMTIIMAASASFSTPIGYQTNLMVYGPGGYKFTDFTKIGLPLNLMIAAITIFLVPQIWPF</sequence>
<dbReference type="GO" id="GO:0006813">
    <property type="term" value="P:potassium ion transport"/>
    <property type="evidence" value="ECO:0007669"/>
    <property type="project" value="InterPro"/>
</dbReference>
<feature type="domain" description="RCK C-terminal" evidence="8">
    <location>
        <begin position="295"/>
        <end position="381"/>
    </location>
</feature>
<comment type="subcellular location">
    <subcellularLocation>
        <location evidence="1">Membrane</location>
        <topology evidence="1">Multi-pass membrane protein</topology>
    </subcellularLocation>
</comment>
<dbReference type="PANTHER" id="PTHR43652:SF2">
    <property type="entry name" value="BASIC AMINO ACID ANTIPORTER YFCC-RELATED"/>
    <property type="match status" value="1"/>
</dbReference>
<dbReference type="Pfam" id="PF03600">
    <property type="entry name" value="CitMHS"/>
    <property type="match status" value="1"/>
</dbReference>
<keyword evidence="4" id="KW-0677">Repeat</keyword>
<evidence type="ECO:0000256" key="4">
    <source>
        <dbReference type="ARBA" id="ARBA00022737"/>
    </source>
</evidence>
<dbReference type="OrthoDB" id="9765532at2"/>